<reference evidence="4 5" key="1">
    <citation type="submission" date="2018-06" db="EMBL/GenBank/DDBJ databases">
        <title>Genomic Encyclopedia of Type Strains, Phase IV (KMG-IV): sequencing the most valuable type-strain genomes for metagenomic binning, comparative biology and taxonomic classification.</title>
        <authorList>
            <person name="Goeker M."/>
        </authorList>
    </citation>
    <scope>NUCLEOTIDE SEQUENCE [LARGE SCALE GENOMIC DNA]</scope>
    <source>
        <strain evidence="4 5">DSM 22112</strain>
    </source>
</reference>
<dbReference type="GO" id="GO:0043856">
    <property type="term" value="F:anti-sigma factor antagonist activity"/>
    <property type="evidence" value="ECO:0007669"/>
    <property type="project" value="InterPro"/>
</dbReference>
<comment type="similarity">
    <text evidence="1 2">Belongs to the anti-sigma-factor antagonist family.</text>
</comment>
<dbReference type="RefSeq" id="WP_113921678.1">
    <property type="nucleotide sequence ID" value="NZ_QNRX01000022.1"/>
</dbReference>
<dbReference type="CDD" id="cd07043">
    <property type="entry name" value="STAS_anti-anti-sigma_factors"/>
    <property type="match status" value="1"/>
</dbReference>
<sequence length="99" mass="11305">MLSITTKIEQDYYQIKLNGEVDIYTVDRLKDAIDDKMKQNPKNIVFDFGDLGYIDSTGIGALIGIKGKYKDTDIKIINLRSNIKRLFEITGIIKIFSVE</sequence>
<proteinExistence type="inferred from homology"/>
<dbReference type="NCBIfam" id="TIGR00377">
    <property type="entry name" value="ant_ant_sig"/>
    <property type="match status" value="1"/>
</dbReference>
<accession>A0A366HZ03</accession>
<dbReference type="AlphaFoldDB" id="A0A366HZ03"/>
<protein>
    <recommendedName>
        <fullName evidence="2">Anti-sigma factor antagonist</fullName>
    </recommendedName>
</protein>
<gene>
    <name evidence="4" type="ORF">DES36_12235</name>
</gene>
<comment type="caution">
    <text evidence="4">The sequence shown here is derived from an EMBL/GenBank/DDBJ whole genome shotgun (WGS) entry which is preliminary data.</text>
</comment>
<dbReference type="PROSITE" id="PS50801">
    <property type="entry name" value="STAS"/>
    <property type="match status" value="1"/>
</dbReference>
<evidence type="ECO:0000259" key="3">
    <source>
        <dbReference type="PROSITE" id="PS50801"/>
    </source>
</evidence>
<evidence type="ECO:0000313" key="4">
    <source>
        <dbReference type="EMBL" id="RBP58610.1"/>
    </source>
</evidence>
<dbReference type="Proteomes" id="UP000253490">
    <property type="component" value="Unassembled WGS sequence"/>
</dbReference>
<dbReference type="PANTHER" id="PTHR33495">
    <property type="entry name" value="ANTI-SIGMA FACTOR ANTAGONIST TM_1081-RELATED-RELATED"/>
    <property type="match status" value="1"/>
</dbReference>
<dbReference type="Gene3D" id="3.30.750.24">
    <property type="entry name" value="STAS domain"/>
    <property type="match status" value="1"/>
</dbReference>
<evidence type="ECO:0000256" key="2">
    <source>
        <dbReference type="RuleBase" id="RU003749"/>
    </source>
</evidence>
<evidence type="ECO:0000313" key="5">
    <source>
        <dbReference type="Proteomes" id="UP000253490"/>
    </source>
</evidence>
<dbReference type="InterPro" id="IPR002645">
    <property type="entry name" value="STAS_dom"/>
</dbReference>
<dbReference type="Pfam" id="PF01740">
    <property type="entry name" value="STAS"/>
    <property type="match status" value="1"/>
</dbReference>
<evidence type="ECO:0000256" key="1">
    <source>
        <dbReference type="ARBA" id="ARBA00009013"/>
    </source>
</evidence>
<dbReference type="InterPro" id="IPR036513">
    <property type="entry name" value="STAS_dom_sf"/>
</dbReference>
<dbReference type="InterPro" id="IPR003658">
    <property type="entry name" value="Anti-sigma_ant"/>
</dbReference>
<name>A0A366HZ03_9FIRM</name>
<feature type="domain" description="STAS" evidence="3">
    <location>
        <begin position="2"/>
        <end position="99"/>
    </location>
</feature>
<dbReference type="OrthoDB" id="9793697at2"/>
<dbReference type="EMBL" id="QNRX01000022">
    <property type="protein sequence ID" value="RBP58610.1"/>
    <property type="molecule type" value="Genomic_DNA"/>
</dbReference>
<dbReference type="PANTHER" id="PTHR33495:SF2">
    <property type="entry name" value="ANTI-SIGMA FACTOR ANTAGONIST TM_1081-RELATED"/>
    <property type="match status" value="1"/>
</dbReference>
<organism evidence="4 5">
    <name type="scientific">Alkalibaculum bacchi</name>
    <dbReference type="NCBI Taxonomy" id="645887"/>
    <lineage>
        <taxon>Bacteria</taxon>
        <taxon>Bacillati</taxon>
        <taxon>Bacillota</taxon>
        <taxon>Clostridia</taxon>
        <taxon>Eubacteriales</taxon>
        <taxon>Eubacteriaceae</taxon>
        <taxon>Alkalibaculum</taxon>
    </lineage>
</organism>
<keyword evidence="5" id="KW-1185">Reference proteome</keyword>
<dbReference type="SUPFAM" id="SSF52091">
    <property type="entry name" value="SpoIIaa-like"/>
    <property type="match status" value="1"/>
</dbReference>